<evidence type="ECO:0000256" key="1">
    <source>
        <dbReference type="SAM" id="MobiDB-lite"/>
    </source>
</evidence>
<evidence type="ECO:0000313" key="3">
    <source>
        <dbReference type="EMBL" id="MBW61557.1"/>
    </source>
</evidence>
<accession>A0A2M4C898</accession>
<evidence type="ECO:0000256" key="2">
    <source>
        <dbReference type="SAM" id="SignalP"/>
    </source>
</evidence>
<proteinExistence type="predicted"/>
<organism evidence="3">
    <name type="scientific">Anopheles marajoara</name>
    <dbReference type="NCBI Taxonomy" id="58244"/>
    <lineage>
        <taxon>Eukaryota</taxon>
        <taxon>Metazoa</taxon>
        <taxon>Ecdysozoa</taxon>
        <taxon>Arthropoda</taxon>
        <taxon>Hexapoda</taxon>
        <taxon>Insecta</taxon>
        <taxon>Pterygota</taxon>
        <taxon>Neoptera</taxon>
        <taxon>Endopterygota</taxon>
        <taxon>Diptera</taxon>
        <taxon>Nematocera</taxon>
        <taxon>Culicoidea</taxon>
        <taxon>Culicidae</taxon>
        <taxon>Anophelinae</taxon>
        <taxon>Anopheles</taxon>
    </lineage>
</organism>
<name>A0A2M4C898_9DIPT</name>
<dbReference type="AlphaFoldDB" id="A0A2M4C898"/>
<feature type="chain" id="PRO_5014682415" evidence="2">
    <location>
        <begin position="30"/>
        <end position="105"/>
    </location>
</feature>
<feature type="region of interest" description="Disordered" evidence="1">
    <location>
        <begin position="79"/>
        <end position="105"/>
    </location>
</feature>
<reference evidence="3" key="1">
    <citation type="submission" date="2018-01" db="EMBL/GenBank/DDBJ databases">
        <title>An insight into the sialome of Amazonian anophelines.</title>
        <authorList>
            <person name="Ribeiro J.M."/>
            <person name="Scarpassa V."/>
            <person name="Calvo E."/>
        </authorList>
    </citation>
    <scope>NUCLEOTIDE SEQUENCE</scope>
    <source>
        <tissue evidence="3">Salivary glands</tissue>
    </source>
</reference>
<protein>
    <submittedName>
        <fullName evidence="3">Putative secreted protein</fullName>
    </submittedName>
</protein>
<feature type="signal peptide" evidence="2">
    <location>
        <begin position="1"/>
        <end position="29"/>
    </location>
</feature>
<dbReference type="EMBL" id="GGFJ01012416">
    <property type="protein sequence ID" value="MBW61557.1"/>
    <property type="molecule type" value="Transcribed_RNA"/>
</dbReference>
<keyword evidence="2" id="KW-0732">Signal</keyword>
<sequence>MGQQFCPPGETISVCVCVCILFLGRSSSATGYRDNTEHVFMLLLVPEACLGPHGALIECIIMYQGVRVCVCVCSPADNDDRCSSSNNDASNPYGQQLTTGVCKGC</sequence>